<keyword evidence="1" id="KW-0812">Transmembrane</keyword>
<gene>
    <name evidence="2" type="ORF">L228DRAFT_61277</name>
</gene>
<evidence type="ECO:0000256" key="1">
    <source>
        <dbReference type="SAM" id="Phobius"/>
    </source>
</evidence>
<reference evidence="2 3" key="1">
    <citation type="journal article" date="2016" name="Fungal Biol.">
        <title>The genome of Xylona heveae provides a window into fungal endophytism.</title>
        <authorList>
            <person name="Gazis R."/>
            <person name="Kuo A."/>
            <person name="Riley R."/>
            <person name="LaButti K."/>
            <person name="Lipzen A."/>
            <person name="Lin J."/>
            <person name="Amirebrahimi M."/>
            <person name="Hesse C.N."/>
            <person name="Spatafora J.W."/>
            <person name="Henrissat B."/>
            <person name="Hainaut M."/>
            <person name="Grigoriev I.V."/>
            <person name="Hibbett D.S."/>
        </authorList>
    </citation>
    <scope>NUCLEOTIDE SEQUENCE [LARGE SCALE GENOMIC DNA]</scope>
    <source>
        <strain evidence="2 3">TC161</strain>
    </source>
</reference>
<sequence>MPFFVPLDPLGLLLVFSTETRCLPVPLVFLPSVSLSLFYISVFNGSATAQCGEKDFGVYRRNGGDVVILGGFLGSLFMVFRFIQLICHIYPTGYRIYNGYLQFHFSLDG</sequence>
<dbReference type="GeneID" id="28901904"/>
<accession>A0A165ILZ4</accession>
<dbReference type="RefSeq" id="XP_018190641.1">
    <property type="nucleotide sequence ID" value="XM_018336767.1"/>
</dbReference>
<dbReference type="EMBL" id="KV407455">
    <property type="protein sequence ID" value="KZF25086.1"/>
    <property type="molecule type" value="Genomic_DNA"/>
</dbReference>
<keyword evidence="3" id="KW-1185">Reference proteome</keyword>
<keyword evidence="1" id="KW-1133">Transmembrane helix</keyword>
<dbReference type="InParanoid" id="A0A165ILZ4"/>
<dbReference type="AlphaFoldDB" id="A0A165ILZ4"/>
<organism evidence="2 3">
    <name type="scientific">Xylona heveae (strain CBS 132557 / TC161)</name>
    <dbReference type="NCBI Taxonomy" id="1328760"/>
    <lineage>
        <taxon>Eukaryota</taxon>
        <taxon>Fungi</taxon>
        <taxon>Dikarya</taxon>
        <taxon>Ascomycota</taxon>
        <taxon>Pezizomycotina</taxon>
        <taxon>Xylonomycetes</taxon>
        <taxon>Xylonales</taxon>
        <taxon>Xylonaceae</taxon>
        <taxon>Xylona</taxon>
    </lineage>
</organism>
<evidence type="ECO:0000313" key="3">
    <source>
        <dbReference type="Proteomes" id="UP000076632"/>
    </source>
</evidence>
<name>A0A165ILZ4_XYLHT</name>
<proteinExistence type="predicted"/>
<feature type="transmembrane region" description="Helical" evidence="1">
    <location>
        <begin position="23"/>
        <end position="45"/>
    </location>
</feature>
<feature type="transmembrane region" description="Helical" evidence="1">
    <location>
        <begin position="66"/>
        <end position="91"/>
    </location>
</feature>
<protein>
    <submittedName>
        <fullName evidence="2">Uncharacterized protein</fullName>
    </submittedName>
</protein>
<keyword evidence="1" id="KW-0472">Membrane</keyword>
<evidence type="ECO:0000313" key="2">
    <source>
        <dbReference type="EMBL" id="KZF25086.1"/>
    </source>
</evidence>
<dbReference type="Proteomes" id="UP000076632">
    <property type="component" value="Unassembled WGS sequence"/>
</dbReference>